<feature type="region of interest" description="Disordered" evidence="1">
    <location>
        <begin position="40"/>
        <end position="60"/>
    </location>
</feature>
<sequence>VKTKNLIPPSPPLAKGVLHNNEKGKKIVDAESLLSFGQTSHNTATHSGLKDQVMKHEERTKTMRKEITQLKEGPKGKSLDSNPMLEAKIEEISKKQGDLEESLGPIVNKQFDHLSMHKAFLEFIEIQVNHICNLINIPPGPWKGGK</sequence>
<protein>
    <submittedName>
        <fullName evidence="2">Uncharacterized protein</fullName>
    </submittedName>
</protein>
<feature type="region of interest" description="Disordered" evidence="1">
    <location>
        <begin position="1"/>
        <end position="20"/>
    </location>
</feature>
<proteinExistence type="predicted"/>
<evidence type="ECO:0000313" key="2">
    <source>
        <dbReference type="EMBL" id="KAH9330878.1"/>
    </source>
</evidence>
<evidence type="ECO:0000313" key="3">
    <source>
        <dbReference type="Proteomes" id="UP000824469"/>
    </source>
</evidence>
<evidence type="ECO:0000256" key="1">
    <source>
        <dbReference type="SAM" id="MobiDB-lite"/>
    </source>
</evidence>
<dbReference type="AlphaFoldDB" id="A0AA38GX42"/>
<dbReference type="EMBL" id="JAHRHJ020000001">
    <property type="protein sequence ID" value="KAH9330878.1"/>
    <property type="molecule type" value="Genomic_DNA"/>
</dbReference>
<feature type="non-terminal residue" evidence="2">
    <location>
        <position position="1"/>
    </location>
</feature>
<feature type="compositionally biased region" description="Basic and acidic residues" evidence="1">
    <location>
        <begin position="48"/>
        <end position="60"/>
    </location>
</feature>
<dbReference type="Proteomes" id="UP000824469">
    <property type="component" value="Unassembled WGS sequence"/>
</dbReference>
<reference evidence="2 3" key="1">
    <citation type="journal article" date="2021" name="Nat. Plants">
        <title>The Taxus genome provides insights into paclitaxel biosynthesis.</title>
        <authorList>
            <person name="Xiong X."/>
            <person name="Gou J."/>
            <person name="Liao Q."/>
            <person name="Li Y."/>
            <person name="Zhou Q."/>
            <person name="Bi G."/>
            <person name="Li C."/>
            <person name="Du R."/>
            <person name="Wang X."/>
            <person name="Sun T."/>
            <person name="Guo L."/>
            <person name="Liang H."/>
            <person name="Lu P."/>
            <person name="Wu Y."/>
            <person name="Zhang Z."/>
            <person name="Ro D.K."/>
            <person name="Shang Y."/>
            <person name="Huang S."/>
            <person name="Yan J."/>
        </authorList>
    </citation>
    <scope>NUCLEOTIDE SEQUENCE [LARGE SCALE GENOMIC DNA]</scope>
    <source>
        <strain evidence="2">Ta-2019</strain>
    </source>
</reference>
<keyword evidence="3" id="KW-1185">Reference proteome</keyword>
<organism evidence="2 3">
    <name type="scientific">Taxus chinensis</name>
    <name type="common">Chinese yew</name>
    <name type="synonym">Taxus wallichiana var. chinensis</name>
    <dbReference type="NCBI Taxonomy" id="29808"/>
    <lineage>
        <taxon>Eukaryota</taxon>
        <taxon>Viridiplantae</taxon>
        <taxon>Streptophyta</taxon>
        <taxon>Embryophyta</taxon>
        <taxon>Tracheophyta</taxon>
        <taxon>Spermatophyta</taxon>
        <taxon>Pinopsida</taxon>
        <taxon>Pinidae</taxon>
        <taxon>Conifers II</taxon>
        <taxon>Cupressales</taxon>
        <taxon>Taxaceae</taxon>
        <taxon>Taxus</taxon>
    </lineage>
</organism>
<comment type="caution">
    <text evidence="2">The sequence shown here is derived from an EMBL/GenBank/DDBJ whole genome shotgun (WGS) entry which is preliminary data.</text>
</comment>
<gene>
    <name evidence="2" type="ORF">KI387_002986</name>
</gene>
<accession>A0AA38GX42</accession>
<name>A0AA38GX42_TAXCH</name>